<organism evidence="2 3">
    <name type="scientific">Plastorhodobacter daqingensis</name>
    <dbReference type="NCBI Taxonomy" id="1387281"/>
    <lineage>
        <taxon>Bacteria</taxon>
        <taxon>Pseudomonadati</taxon>
        <taxon>Pseudomonadota</taxon>
        <taxon>Alphaproteobacteria</taxon>
        <taxon>Rhodobacterales</taxon>
        <taxon>Paracoccaceae</taxon>
        <taxon>Plastorhodobacter</taxon>
    </lineage>
</organism>
<dbReference type="Gene3D" id="2.40.33.20">
    <property type="entry name" value="PK beta-barrel domain-like"/>
    <property type="match status" value="1"/>
</dbReference>
<dbReference type="Pfam" id="PF03473">
    <property type="entry name" value="MOSC"/>
    <property type="match status" value="1"/>
</dbReference>
<dbReference type="RefSeq" id="WP_377405778.1">
    <property type="nucleotide sequence ID" value="NZ_JBHTFQ010000009.1"/>
</dbReference>
<dbReference type="EMBL" id="JBHTFQ010000009">
    <property type="protein sequence ID" value="MFC7705647.1"/>
    <property type="molecule type" value="Genomic_DNA"/>
</dbReference>
<evidence type="ECO:0000259" key="1">
    <source>
        <dbReference type="PROSITE" id="PS51340"/>
    </source>
</evidence>
<gene>
    <name evidence="2" type="ORF">ACFQXB_15775</name>
</gene>
<name>A0ABW2ULN8_9RHOB</name>
<sequence>MPVLRPTRFHGRIEWLGIVPDRGASLRARAVDQVAALFSGPEGEAHGGLTRPSCSRVSAQYRRGTPIRNTRQFSILAHEDLTVIAAAMGLASLDPALLGANMVVSGIPDFSHLPPASRLQAASGATLTIDLENRPCTLPVPEIDAEVPGAGRRFPAAARGRRGVTAWVEAEGLLNLGDTLRLHVPDQPVWACLDEARAAGG</sequence>
<dbReference type="InterPro" id="IPR011037">
    <property type="entry name" value="Pyrv_Knase-like_insert_dom_sf"/>
</dbReference>
<proteinExistence type="predicted"/>
<feature type="domain" description="MOSC" evidence="1">
    <location>
        <begin position="1"/>
        <end position="183"/>
    </location>
</feature>
<accession>A0ABW2ULN8</accession>
<dbReference type="PROSITE" id="PS51340">
    <property type="entry name" value="MOSC"/>
    <property type="match status" value="1"/>
</dbReference>
<keyword evidence="3" id="KW-1185">Reference proteome</keyword>
<protein>
    <submittedName>
        <fullName evidence="2">MOSC domain-containing protein</fullName>
    </submittedName>
</protein>
<dbReference type="PANTHER" id="PTHR36930:SF1">
    <property type="entry name" value="MOSC DOMAIN-CONTAINING PROTEIN"/>
    <property type="match status" value="1"/>
</dbReference>
<dbReference type="InterPro" id="IPR052716">
    <property type="entry name" value="MOSC_domain"/>
</dbReference>
<dbReference type="InterPro" id="IPR005302">
    <property type="entry name" value="MoCF_Sase_C"/>
</dbReference>
<dbReference type="PANTHER" id="PTHR36930">
    <property type="entry name" value="METAL-SULFUR CLUSTER BIOSYNTHESIS PROTEINS YUAD-RELATED"/>
    <property type="match status" value="1"/>
</dbReference>
<evidence type="ECO:0000313" key="3">
    <source>
        <dbReference type="Proteomes" id="UP001596516"/>
    </source>
</evidence>
<dbReference type="Proteomes" id="UP001596516">
    <property type="component" value="Unassembled WGS sequence"/>
</dbReference>
<dbReference type="SUPFAM" id="SSF50800">
    <property type="entry name" value="PK beta-barrel domain-like"/>
    <property type="match status" value="1"/>
</dbReference>
<comment type="caution">
    <text evidence="2">The sequence shown here is derived from an EMBL/GenBank/DDBJ whole genome shotgun (WGS) entry which is preliminary data.</text>
</comment>
<reference evidence="3" key="1">
    <citation type="journal article" date="2019" name="Int. J. Syst. Evol. Microbiol.">
        <title>The Global Catalogue of Microorganisms (GCM) 10K type strain sequencing project: providing services to taxonomists for standard genome sequencing and annotation.</title>
        <authorList>
            <consortium name="The Broad Institute Genomics Platform"/>
            <consortium name="The Broad Institute Genome Sequencing Center for Infectious Disease"/>
            <person name="Wu L."/>
            <person name="Ma J."/>
        </authorList>
    </citation>
    <scope>NUCLEOTIDE SEQUENCE [LARGE SCALE GENOMIC DNA]</scope>
    <source>
        <strain evidence="3">CGMCC 1.12750</strain>
    </source>
</reference>
<evidence type="ECO:0000313" key="2">
    <source>
        <dbReference type="EMBL" id="MFC7705647.1"/>
    </source>
</evidence>